<proteinExistence type="predicted"/>
<dbReference type="AlphaFoldDB" id="A0A3E3I162"/>
<dbReference type="EMBL" id="QVLV01000013">
    <property type="protein sequence ID" value="RGE57933.1"/>
    <property type="molecule type" value="Genomic_DNA"/>
</dbReference>
<evidence type="ECO:0000256" key="1">
    <source>
        <dbReference type="SAM" id="MobiDB-lite"/>
    </source>
</evidence>
<gene>
    <name evidence="2" type="ORF">DXC51_18175</name>
</gene>
<accession>A0A3E3I162</accession>
<sequence>MEKHDKDFLQTFDALYTTNQIQIMKILLPYCNPDSRRGLAVMIKFMEFDYTLRFARTHPETFREEALPFSLIDICDKIKNYCSPQVRSMLEQFQSIQNAMQMYEEMKQYMDLFQGMGTNDTDGAAGAADGKDSAPESGQDGEKAGNNPFSAGGMNPMDMLMGMLSPDQQSMFQMFQSDFNTEAASTGNTDMQDSPPEREQ</sequence>
<keyword evidence="3" id="KW-1185">Reference proteome</keyword>
<evidence type="ECO:0000313" key="2">
    <source>
        <dbReference type="EMBL" id="RGE57933.1"/>
    </source>
</evidence>
<feature type="region of interest" description="Disordered" evidence="1">
    <location>
        <begin position="120"/>
        <end position="200"/>
    </location>
</feature>
<evidence type="ECO:0000313" key="3">
    <source>
        <dbReference type="Proteomes" id="UP000260812"/>
    </source>
</evidence>
<feature type="compositionally biased region" description="Low complexity" evidence="1">
    <location>
        <begin position="167"/>
        <end position="179"/>
    </location>
</feature>
<dbReference type="Proteomes" id="UP000260812">
    <property type="component" value="Unassembled WGS sequence"/>
</dbReference>
<name>A0A3E3I162_9FIRM</name>
<dbReference type="RefSeq" id="WP_102288730.1">
    <property type="nucleotide sequence ID" value="NZ_JBKUNB010000003.1"/>
</dbReference>
<organism evidence="2 3">
    <name type="scientific">Eisenbergiella massiliensis</name>
    <dbReference type="NCBI Taxonomy" id="1720294"/>
    <lineage>
        <taxon>Bacteria</taxon>
        <taxon>Bacillati</taxon>
        <taxon>Bacillota</taxon>
        <taxon>Clostridia</taxon>
        <taxon>Lachnospirales</taxon>
        <taxon>Lachnospiraceae</taxon>
        <taxon>Eisenbergiella</taxon>
    </lineage>
</organism>
<dbReference type="GeneID" id="97988747"/>
<comment type="caution">
    <text evidence="2">The sequence shown here is derived from an EMBL/GenBank/DDBJ whole genome shotgun (WGS) entry which is preliminary data.</text>
</comment>
<reference evidence="2" key="1">
    <citation type="submission" date="2018-08" db="EMBL/GenBank/DDBJ databases">
        <title>A genome reference for cultivated species of the human gut microbiota.</title>
        <authorList>
            <person name="Zou Y."/>
            <person name="Xue W."/>
            <person name="Luo G."/>
        </authorList>
    </citation>
    <scope>NUCLEOTIDE SEQUENCE [LARGE SCALE GENOMIC DNA]</scope>
    <source>
        <strain evidence="2">TF05-5AC</strain>
    </source>
</reference>
<protein>
    <submittedName>
        <fullName evidence="2">Uncharacterized protein</fullName>
    </submittedName>
</protein>
<feature type="compositionally biased region" description="Polar residues" evidence="1">
    <location>
        <begin position="180"/>
        <end position="192"/>
    </location>
</feature>